<dbReference type="InterPro" id="IPR029033">
    <property type="entry name" value="His_PPase_superfam"/>
</dbReference>
<dbReference type="PANTHER" id="PTHR48100:SF1">
    <property type="entry name" value="HISTIDINE PHOSPHATASE FAMILY PROTEIN-RELATED"/>
    <property type="match status" value="1"/>
</dbReference>
<dbReference type="Gene3D" id="3.40.50.1240">
    <property type="entry name" value="Phosphoglycerate mutase-like"/>
    <property type="match status" value="1"/>
</dbReference>
<dbReference type="EMBL" id="JYIJ01000019">
    <property type="protein sequence ID" value="KWW97713.1"/>
    <property type="molecule type" value="Genomic_DNA"/>
</dbReference>
<dbReference type="InterPro" id="IPR050275">
    <property type="entry name" value="PGM_Phosphatase"/>
</dbReference>
<dbReference type="CDD" id="cd07067">
    <property type="entry name" value="HP_PGM_like"/>
    <property type="match status" value="1"/>
</dbReference>
<organism evidence="2 5">
    <name type="scientific">Carbonactinospora thermoautotrophica</name>
    <dbReference type="NCBI Taxonomy" id="1469144"/>
    <lineage>
        <taxon>Bacteria</taxon>
        <taxon>Bacillati</taxon>
        <taxon>Actinomycetota</taxon>
        <taxon>Actinomycetes</taxon>
        <taxon>Kitasatosporales</taxon>
        <taxon>Carbonactinosporaceae</taxon>
        <taxon>Carbonactinospora</taxon>
    </lineage>
</organism>
<evidence type="ECO:0000313" key="3">
    <source>
        <dbReference type="EMBL" id="KWX06156.1"/>
    </source>
</evidence>
<proteinExistence type="predicted"/>
<evidence type="ECO:0000256" key="1">
    <source>
        <dbReference type="SAM" id="MobiDB-lite"/>
    </source>
</evidence>
<sequence length="191" mass="20691">MAEPAIHLMRHGHSQGTPATTEVHAAPDWPLSPAGIAQVEAAAAHLPPGVRAIVSSALPRARRTARILAHVTGLPVVGQTPLLDEWRSPSSVHNVAASDYPAGYRAWRCRRVAEPHLAYEDGESLLDLMARANRARGWLIGCAARHGTLLAVSHKLLMGVLLRLDQGPEAFELASRDDWEFTEIRPFTDAG</sequence>
<dbReference type="EMBL" id="JYIK01001112">
    <property type="protein sequence ID" value="KWX06156.1"/>
    <property type="molecule type" value="Genomic_DNA"/>
</dbReference>
<evidence type="ECO:0000313" key="2">
    <source>
        <dbReference type="EMBL" id="KWW97713.1"/>
    </source>
</evidence>
<reference evidence="4" key="1">
    <citation type="submission" date="2015-02" db="EMBL/GenBank/DDBJ databases">
        <title>Physiological reanalysis, assessment of diazotrophy, and genome sequences of multiple isolates of Streptomyces thermoautotrophicus.</title>
        <authorList>
            <person name="MacKellar D.C."/>
            <person name="Lieber L."/>
            <person name="Norman J."/>
            <person name="Bolger A."/>
            <person name="Tobin C."/>
            <person name="Murray J.W."/>
            <person name="Friesen M."/>
            <person name="Prell J."/>
        </authorList>
    </citation>
    <scope>NUCLEOTIDE SEQUENCE [LARGE SCALE GENOMIC DNA]</scope>
    <source>
        <strain evidence="4">UBT1</strain>
    </source>
</reference>
<accession>A0A132MIU6</accession>
<dbReference type="AlphaFoldDB" id="A0A132MIU6"/>
<dbReference type="PANTHER" id="PTHR48100">
    <property type="entry name" value="BROAD-SPECIFICITY PHOSPHATASE YOR283W-RELATED"/>
    <property type="match status" value="1"/>
</dbReference>
<reference evidence="2 5" key="2">
    <citation type="submission" date="2015-02" db="EMBL/GenBank/DDBJ databases">
        <title>Physiological reanalysis, assessment of diazotrophy, and genome sequences of multiple isolates of Streptomyces thermoautotrophicus.</title>
        <authorList>
            <person name="MacKellar D.C."/>
            <person name="Lieber L."/>
            <person name="Norman J."/>
            <person name="Bolger A."/>
            <person name="Tobin C."/>
            <person name="Murray J.W."/>
            <person name="Prell J."/>
        </authorList>
    </citation>
    <scope>NUCLEOTIDE SEQUENCE [LARGE SCALE GENOMIC DNA]</scope>
    <source>
        <strain evidence="2 5">UBT1</strain>
    </source>
</reference>
<evidence type="ECO:0000313" key="5">
    <source>
        <dbReference type="Proteomes" id="UP000070659"/>
    </source>
</evidence>
<feature type="region of interest" description="Disordered" evidence="1">
    <location>
        <begin position="1"/>
        <end position="22"/>
    </location>
</feature>
<evidence type="ECO:0000313" key="4">
    <source>
        <dbReference type="Proteomes" id="UP000070598"/>
    </source>
</evidence>
<gene>
    <name evidence="2" type="ORF">TH66_19605</name>
    <name evidence="3" type="ORF">TR74_22840</name>
</gene>
<dbReference type="Proteomes" id="UP000070659">
    <property type="component" value="Unassembled WGS sequence"/>
</dbReference>
<dbReference type="SMART" id="SM00855">
    <property type="entry name" value="PGAM"/>
    <property type="match status" value="1"/>
</dbReference>
<dbReference type="GO" id="GO:0005737">
    <property type="term" value="C:cytoplasm"/>
    <property type="evidence" value="ECO:0007669"/>
    <property type="project" value="TreeGrafter"/>
</dbReference>
<dbReference type="SUPFAM" id="SSF53254">
    <property type="entry name" value="Phosphoglycerate mutase-like"/>
    <property type="match status" value="1"/>
</dbReference>
<dbReference type="Pfam" id="PF00300">
    <property type="entry name" value="His_Phos_1"/>
    <property type="match status" value="1"/>
</dbReference>
<comment type="caution">
    <text evidence="2">The sequence shown here is derived from an EMBL/GenBank/DDBJ whole genome shotgun (WGS) entry which is preliminary data.</text>
</comment>
<dbReference type="InterPro" id="IPR013078">
    <property type="entry name" value="His_Pase_superF_clade-1"/>
</dbReference>
<dbReference type="GO" id="GO:0016791">
    <property type="term" value="F:phosphatase activity"/>
    <property type="evidence" value="ECO:0007669"/>
    <property type="project" value="TreeGrafter"/>
</dbReference>
<dbReference type="RefSeq" id="WP_067071379.1">
    <property type="nucleotide sequence ID" value="NZ_JYIJ01000019.1"/>
</dbReference>
<name>A0A132MIU6_9ACTN</name>
<dbReference type="Proteomes" id="UP000070598">
    <property type="component" value="Unassembled WGS sequence"/>
</dbReference>
<protein>
    <recommendedName>
        <fullName evidence="6">Phosphoglycerate mutase</fullName>
    </recommendedName>
</protein>
<evidence type="ECO:0008006" key="6">
    <source>
        <dbReference type="Google" id="ProtNLM"/>
    </source>
</evidence>
<dbReference type="PATRIC" id="fig|1469144.8.peg.514"/>